<protein>
    <submittedName>
        <fullName evidence="1">Uncharacterized protein</fullName>
    </submittedName>
</protein>
<organism evidence="1 2">
    <name type="scientific">Streptomyces chartreusis NRRL 3882</name>
    <dbReference type="NCBI Taxonomy" id="1079985"/>
    <lineage>
        <taxon>Bacteria</taxon>
        <taxon>Bacillati</taxon>
        <taxon>Actinomycetota</taxon>
        <taxon>Actinomycetes</taxon>
        <taxon>Kitasatosporales</taxon>
        <taxon>Streptomycetaceae</taxon>
        <taxon>Streptomyces</taxon>
    </lineage>
</organism>
<sequence>MAAAPHPETELFTESHWSPEAHGRITELCQGAFAGVPALRSVSHYSNGIIDFVVRRGDCPPLSSLVTERGEDIANESLPGSRLLLCTQDLNALMRPLGTGELMRVVLANARGGLWGGRVKAGEYLSALTDTPGGMPAADEAMNGLVSAIRTRVHHLPDELPGGLAGPPEPLPEHKERLRIDFGTATAGHDGLSEMRLRALWGGHVNSLDLQYAAFYRDWKLVCAGDVFENPELGPRFLDVSVRSRRTGYRDLAQNLRGHLARLTDALRLVVQPPADRLVLDVQEGAVFVTWLSPRDYVLGVTLDQRQVGHAESRLHELADALRELTTTEGN</sequence>
<evidence type="ECO:0000313" key="2">
    <source>
        <dbReference type="Proteomes" id="UP000235464"/>
    </source>
</evidence>
<dbReference type="EMBL" id="LT963352">
    <property type="protein sequence ID" value="SOR77520.1"/>
    <property type="molecule type" value="Genomic_DNA"/>
</dbReference>
<dbReference type="AlphaFoldDB" id="A0A2N9B2F8"/>
<gene>
    <name evidence="1" type="ORF">SCNRRL3882_0992</name>
</gene>
<keyword evidence="2" id="KW-1185">Reference proteome</keyword>
<dbReference type="RefSeq" id="WP_010044834.1">
    <property type="nucleotide sequence ID" value="NZ_LT962942.1"/>
</dbReference>
<proteinExistence type="predicted"/>
<reference evidence="2" key="1">
    <citation type="submission" date="2017-11" db="EMBL/GenBank/DDBJ databases">
        <authorList>
            <person name="Wibberg D."/>
        </authorList>
    </citation>
    <scope>NUCLEOTIDE SEQUENCE [LARGE SCALE GENOMIC DNA]</scope>
</reference>
<name>A0A2N9B2F8_STRCX</name>
<evidence type="ECO:0000313" key="1">
    <source>
        <dbReference type="EMBL" id="SOR77520.1"/>
    </source>
</evidence>
<accession>A0A2N9B2F8</accession>
<dbReference type="Proteomes" id="UP000235464">
    <property type="component" value="Chromosome I"/>
</dbReference>
<dbReference type="OrthoDB" id="3354731at2"/>